<organism evidence="2 3">
    <name type="scientific">Polyplosphaeria fusca</name>
    <dbReference type="NCBI Taxonomy" id="682080"/>
    <lineage>
        <taxon>Eukaryota</taxon>
        <taxon>Fungi</taxon>
        <taxon>Dikarya</taxon>
        <taxon>Ascomycota</taxon>
        <taxon>Pezizomycotina</taxon>
        <taxon>Dothideomycetes</taxon>
        <taxon>Pleosporomycetidae</taxon>
        <taxon>Pleosporales</taxon>
        <taxon>Tetraplosphaeriaceae</taxon>
        <taxon>Polyplosphaeria</taxon>
    </lineage>
</organism>
<feature type="region of interest" description="Disordered" evidence="1">
    <location>
        <begin position="433"/>
        <end position="460"/>
    </location>
</feature>
<evidence type="ECO:0000256" key="1">
    <source>
        <dbReference type="SAM" id="MobiDB-lite"/>
    </source>
</evidence>
<evidence type="ECO:0000313" key="3">
    <source>
        <dbReference type="Proteomes" id="UP000799444"/>
    </source>
</evidence>
<dbReference type="AlphaFoldDB" id="A0A9P4QPJ8"/>
<sequence>MDNSEWDSPYYVNQGGMAMNVDQDAEVPRNLDEPRLEPRPGYEELFFMGENQPAANTAEDRGFEQIVAFNSQLNLDYLGTPAHPVYYGLNPALNTAPEPATYLGPVLTDVQESNTPFDQELDNNQEPLLYHDTELGSREEAAALLSTLFNWQTPTLADRLWATPFRISSSSDIPADASGLSNPVSPSFQENPDPASASEGVHTRAPAADDADPSSAPEDLYTPRIMGPMQGIPLWDFEISGPGAVNFTAVEIIVFLPKWFYNHRIGARFLNNGMTAVIHVHILRTHRECDPERGIDFHRNTMNGRYRVIMRRNGFPEWTRQSHVVPEGWNHADISVNGRVSDRLRNDSSATDLTPIAFTDLLKGVVRVPRGKDAADLTRAIQYAESHLRGSRPYMFPDHLQEILNIIGRTSISEDYTDIAAVARWKAHLDQTNKLQKQQQQQRSESPGTCSNGTTAHTQH</sequence>
<feature type="region of interest" description="Disordered" evidence="1">
    <location>
        <begin position="172"/>
        <end position="223"/>
    </location>
</feature>
<feature type="compositionally biased region" description="Low complexity" evidence="1">
    <location>
        <begin position="205"/>
        <end position="217"/>
    </location>
</feature>
<comment type="caution">
    <text evidence="2">The sequence shown here is derived from an EMBL/GenBank/DDBJ whole genome shotgun (WGS) entry which is preliminary data.</text>
</comment>
<name>A0A9P4QPJ8_9PLEO</name>
<feature type="compositionally biased region" description="Polar residues" evidence="1">
    <location>
        <begin position="443"/>
        <end position="460"/>
    </location>
</feature>
<evidence type="ECO:0000313" key="2">
    <source>
        <dbReference type="EMBL" id="KAF2731312.1"/>
    </source>
</evidence>
<dbReference type="EMBL" id="ML996198">
    <property type="protein sequence ID" value="KAF2731312.1"/>
    <property type="molecule type" value="Genomic_DNA"/>
</dbReference>
<dbReference type="OrthoDB" id="3795517at2759"/>
<accession>A0A9P4QPJ8</accession>
<keyword evidence="3" id="KW-1185">Reference proteome</keyword>
<dbReference type="Proteomes" id="UP000799444">
    <property type="component" value="Unassembled WGS sequence"/>
</dbReference>
<proteinExistence type="predicted"/>
<protein>
    <submittedName>
        <fullName evidence="2">Uncharacterized protein</fullName>
    </submittedName>
</protein>
<feature type="compositionally biased region" description="Polar residues" evidence="1">
    <location>
        <begin position="179"/>
        <end position="190"/>
    </location>
</feature>
<gene>
    <name evidence="2" type="ORF">EJ04DRAFT_566948</name>
</gene>
<reference evidence="2" key="1">
    <citation type="journal article" date="2020" name="Stud. Mycol.">
        <title>101 Dothideomycetes genomes: a test case for predicting lifestyles and emergence of pathogens.</title>
        <authorList>
            <person name="Haridas S."/>
            <person name="Albert R."/>
            <person name="Binder M."/>
            <person name="Bloem J."/>
            <person name="Labutti K."/>
            <person name="Salamov A."/>
            <person name="Andreopoulos B."/>
            <person name="Baker S."/>
            <person name="Barry K."/>
            <person name="Bills G."/>
            <person name="Bluhm B."/>
            <person name="Cannon C."/>
            <person name="Castanera R."/>
            <person name="Culley D."/>
            <person name="Daum C."/>
            <person name="Ezra D."/>
            <person name="Gonzalez J."/>
            <person name="Henrissat B."/>
            <person name="Kuo A."/>
            <person name="Liang C."/>
            <person name="Lipzen A."/>
            <person name="Lutzoni F."/>
            <person name="Magnuson J."/>
            <person name="Mondo S."/>
            <person name="Nolan M."/>
            <person name="Ohm R."/>
            <person name="Pangilinan J."/>
            <person name="Park H.-J."/>
            <person name="Ramirez L."/>
            <person name="Alfaro M."/>
            <person name="Sun H."/>
            <person name="Tritt A."/>
            <person name="Yoshinaga Y."/>
            <person name="Zwiers L.-H."/>
            <person name="Turgeon B."/>
            <person name="Goodwin S."/>
            <person name="Spatafora J."/>
            <person name="Crous P."/>
            <person name="Grigoriev I."/>
        </authorList>
    </citation>
    <scope>NUCLEOTIDE SEQUENCE</scope>
    <source>
        <strain evidence="2">CBS 125425</strain>
    </source>
</reference>